<dbReference type="Pfam" id="PF08282">
    <property type="entry name" value="Hydrolase_3"/>
    <property type="match status" value="1"/>
</dbReference>
<dbReference type="PROSITE" id="PS01229">
    <property type="entry name" value="COF_2"/>
    <property type="match status" value="1"/>
</dbReference>
<evidence type="ECO:0000313" key="7">
    <source>
        <dbReference type="Proteomes" id="UP000198968"/>
    </source>
</evidence>
<evidence type="ECO:0000256" key="2">
    <source>
        <dbReference type="ARBA" id="ARBA00022723"/>
    </source>
</evidence>
<dbReference type="CDD" id="cd07516">
    <property type="entry name" value="HAD_Pase"/>
    <property type="match status" value="1"/>
</dbReference>
<dbReference type="InterPro" id="IPR006379">
    <property type="entry name" value="HAD-SF_hydro_IIB"/>
</dbReference>
<dbReference type="InterPro" id="IPR023214">
    <property type="entry name" value="HAD_sf"/>
</dbReference>
<dbReference type="NCBIfam" id="NF011705">
    <property type="entry name" value="PRK15126.1"/>
    <property type="match status" value="1"/>
</dbReference>
<dbReference type="PANTHER" id="PTHR47267">
    <property type="match status" value="1"/>
</dbReference>
<evidence type="ECO:0000256" key="4">
    <source>
        <dbReference type="ARBA" id="ARBA00022842"/>
    </source>
</evidence>
<dbReference type="PANTHER" id="PTHR47267:SF2">
    <property type="entry name" value="HMP-PP PHOSPHATASE"/>
    <property type="match status" value="1"/>
</dbReference>
<dbReference type="SUPFAM" id="SSF56784">
    <property type="entry name" value="HAD-like"/>
    <property type="match status" value="1"/>
</dbReference>
<dbReference type="GO" id="GO:0016791">
    <property type="term" value="F:phosphatase activity"/>
    <property type="evidence" value="ECO:0007669"/>
    <property type="project" value="UniProtKB-ARBA"/>
</dbReference>
<keyword evidence="7" id="KW-1185">Reference proteome</keyword>
<dbReference type="InterPro" id="IPR000150">
    <property type="entry name" value="Cof"/>
</dbReference>
<dbReference type="Gene3D" id="3.30.1240.10">
    <property type="match status" value="1"/>
</dbReference>
<dbReference type="RefSeq" id="WP_090963237.1">
    <property type="nucleotide sequence ID" value="NZ_FOVG01000001.1"/>
</dbReference>
<evidence type="ECO:0000256" key="5">
    <source>
        <dbReference type="ARBA" id="ARBA00034778"/>
    </source>
</evidence>
<gene>
    <name evidence="6" type="ORF">SAMN05428971_2043</name>
</gene>
<name>A0A1I5AH14_9GAMM</name>
<comment type="cofactor">
    <cofactor evidence="1">
        <name>Mg(2+)</name>
        <dbReference type="ChEBI" id="CHEBI:18420"/>
    </cofactor>
</comment>
<dbReference type="InterPro" id="IPR036412">
    <property type="entry name" value="HAD-like_sf"/>
</dbReference>
<accession>A0A1I5AH14</accession>
<dbReference type="OrthoDB" id="5498330at2"/>
<dbReference type="Proteomes" id="UP000198968">
    <property type="component" value="Unassembled WGS sequence"/>
</dbReference>
<dbReference type="NCBIfam" id="TIGR00099">
    <property type="entry name" value="Cof-subfamily"/>
    <property type="match status" value="1"/>
</dbReference>
<dbReference type="SFLD" id="SFLDS00003">
    <property type="entry name" value="Haloacid_Dehalogenase"/>
    <property type="match status" value="1"/>
</dbReference>
<comment type="similarity">
    <text evidence="5">Belongs to the HAD-like hydrolase superfamily. Cof family.</text>
</comment>
<evidence type="ECO:0000256" key="3">
    <source>
        <dbReference type="ARBA" id="ARBA00022801"/>
    </source>
</evidence>
<evidence type="ECO:0000256" key="1">
    <source>
        <dbReference type="ARBA" id="ARBA00001946"/>
    </source>
</evidence>
<dbReference type="SFLD" id="SFLDG01140">
    <property type="entry name" value="C2.B:_Phosphomannomutase_and_P"/>
    <property type="match status" value="1"/>
</dbReference>
<keyword evidence="2" id="KW-0479">Metal-binding</keyword>
<dbReference type="NCBIfam" id="TIGR01484">
    <property type="entry name" value="HAD-SF-IIB"/>
    <property type="match status" value="1"/>
</dbReference>
<evidence type="ECO:0000313" key="6">
    <source>
        <dbReference type="EMBL" id="SFN61786.1"/>
    </source>
</evidence>
<proteinExistence type="inferred from homology"/>
<organism evidence="6 7">
    <name type="scientific">Candidatus Pantoea varia</name>
    <dbReference type="NCBI Taxonomy" id="1881036"/>
    <lineage>
        <taxon>Bacteria</taxon>
        <taxon>Pseudomonadati</taxon>
        <taxon>Pseudomonadota</taxon>
        <taxon>Gammaproteobacteria</taxon>
        <taxon>Enterobacterales</taxon>
        <taxon>Erwiniaceae</taxon>
        <taxon>Pantoea</taxon>
    </lineage>
</organism>
<sequence>MVRLAAFDMDGTLLLPDHQLGQQTLESLRALHLRGVNLALATGRHLLEMQILRKKMILPAWLITGNGTRVHDRSGHLIFARDLPSAVAEEVIHRHWNTPAPIHIFNDQGWFTDRPQPELLVAHQMSGFGYQLCNLKKLPAHQVTKICFIDQHQRLCQLKTELDAALGDEANICFSAVDCLEVLPASCNKGSALALLCDHLSLTMADCMAFGDAMNDREMLSLAGKGFIMGNAMAQLKAALPHLPVLGHCETQAVSHYLNHWLATPDLAYSPEC</sequence>
<dbReference type="EMBL" id="FOVG01000001">
    <property type="protein sequence ID" value="SFN61786.1"/>
    <property type="molecule type" value="Genomic_DNA"/>
</dbReference>
<keyword evidence="3" id="KW-0378">Hydrolase</keyword>
<keyword evidence="4" id="KW-0460">Magnesium</keyword>
<dbReference type="PROSITE" id="PS01228">
    <property type="entry name" value="COF_1"/>
    <property type="match status" value="1"/>
</dbReference>
<dbReference type="Gene3D" id="3.40.50.1000">
    <property type="entry name" value="HAD superfamily/HAD-like"/>
    <property type="match status" value="1"/>
</dbReference>
<reference evidence="7" key="1">
    <citation type="submission" date="2016-10" db="EMBL/GenBank/DDBJ databases">
        <authorList>
            <person name="Varghese N."/>
            <person name="Submissions S."/>
        </authorList>
    </citation>
    <scope>NUCLEOTIDE SEQUENCE [LARGE SCALE GENOMIC DNA]</scope>
    <source>
        <strain evidence="7">OV426</strain>
    </source>
</reference>
<dbReference type="GO" id="GO:0000287">
    <property type="term" value="F:magnesium ion binding"/>
    <property type="evidence" value="ECO:0007669"/>
    <property type="project" value="UniProtKB-ARBA"/>
</dbReference>
<protein>
    <submittedName>
        <fullName evidence="6">HMP-PP phosphatase</fullName>
    </submittedName>
</protein>
<dbReference type="AlphaFoldDB" id="A0A1I5AH14"/>